<evidence type="ECO:0008006" key="3">
    <source>
        <dbReference type="Google" id="ProtNLM"/>
    </source>
</evidence>
<accession>A0A7Y8C5D6</accession>
<name>A0A7Y8C5D6_9PSED</name>
<dbReference type="EMBL" id="JACAQB010000022">
    <property type="protein sequence ID" value="NWB99167.1"/>
    <property type="molecule type" value="Genomic_DNA"/>
</dbReference>
<gene>
    <name evidence="1" type="ORF">HX882_25055</name>
</gene>
<evidence type="ECO:0000313" key="1">
    <source>
        <dbReference type="EMBL" id="NWB99167.1"/>
    </source>
</evidence>
<dbReference type="AlphaFoldDB" id="A0A7Y8C5D6"/>
<evidence type="ECO:0000313" key="2">
    <source>
        <dbReference type="Proteomes" id="UP000539985"/>
    </source>
</evidence>
<dbReference type="RefSeq" id="WP_177092167.1">
    <property type="nucleotide sequence ID" value="NZ_JACAOS010000015.1"/>
</dbReference>
<sequence>MAIAEFRFETYHSWDMGLACGDDATPSVNPAPATTACIYIIHNTGENSTYVGYADNAFDRWKTRAEVFHIMGIPKAYAKNILCAYCLPTVDSGKSMFLAGQNNCEHLLIRAVVNGLLGVTTSTNTQLGKTPFINPIATMVRVYLPTQKWGKLVGSRQIALPHQY</sequence>
<proteinExistence type="predicted"/>
<comment type="caution">
    <text evidence="1">The sequence shown here is derived from an EMBL/GenBank/DDBJ whole genome shotgun (WGS) entry which is preliminary data.</text>
</comment>
<protein>
    <recommendedName>
        <fullName evidence="3">GIY-YIG domain-containing protein</fullName>
    </recommendedName>
</protein>
<organism evidence="1 2">
    <name type="scientific">Pseudomonas gingeri</name>
    <dbReference type="NCBI Taxonomy" id="117681"/>
    <lineage>
        <taxon>Bacteria</taxon>
        <taxon>Pseudomonadati</taxon>
        <taxon>Pseudomonadota</taxon>
        <taxon>Gammaproteobacteria</taxon>
        <taxon>Pseudomonadales</taxon>
        <taxon>Pseudomonadaceae</taxon>
        <taxon>Pseudomonas</taxon>
    </lineage>
</organism>
<reference evidence="1 2" key="1">
    <citation type="submission" date="2020-04" db="EMBL/GenBank/DDBJ databases">
        <title>Molecular characterization of pseudomonads from Agaricus bisporus reveal novel blotch 2 pathogens in Western Europe.</title>
        <authorList>
            <person name="Taparia T."/>
            <person name="Krijger M."/>
            <person name="Haynes E."/>
            <person name="Elpinstone J.G."/>
            <person name="Noble R."/>
            <person name="Van Der Wolf J."/>
        </authorList>
    </citation>
    <scope>NUCLEOTIDE SEQUENCE [LARGE SCALE GENOMIC DNA]</scope>
    <source>
        <strain evidence="1 2">H7001</strain>
    </source>
</reference>
<dbReference type="Proteomes" id="UP000539985">
    <property type="component" value="Unassembled WGS sequence"/>
</dbReference>